<dbReference type="SUPFAM" id="SSF55961">
    <property type="entry name" value="Bet v1-like"/>
    <property type="match status" value="1"/>
</dbReference>
<dbReference type="GO" id="GO:0005506">
    <property type="term" value="F:iron ion binding"/>
    <property type="evidence" value="ECO:0007669"/>
    <property type="project" value="InterPro"/>
</dbReference>
<dbReference type="AlphaFoldDB" id="A0A2M7G4V7"/>
<proteinExistence type="predicted"/>
<dbReference type="InterPro" id="IPR036922">
    <property type="entry name" value="Rieske_2Fe-2S_sf"/>
</dbReference>
<dbReference type="PANTHER" id="PTHR43756:SF5">
    <property type="entry name" value="CHOLINE MONOOXYGENASE, CHLOROPLASTIC"/>
    <property type="match status" value="1"/>
</dbReference>
<dbReference type="Proteomes" id="UP000231019">
    <property type="component" value="Unassembled WGS sequence"/>
</dbReference>
<name>A0A2M7G4V7_9BACT</name>
<reference evidence="3 4" key="1">
    <citation type="submission" date="2017-09" db="EMBL/GenBank/DDBJ databases">
        <title>Depth-based differentiation of microbial function through sediment-hosted aquifers and enrichment of novel symbionts in the deep terrestrial subsurface.</title>
        <authorList>
            <person name="Probst A.J."/>
            <person name="Ladd B."/>
            <person name="Jarett J.K."/>
            <person name="Geller-Mcgrath D.E."/>
            <person name="Sieber C.M."/>
            <person name="Emerson J.B."/>
            <person name="Anantharaman K."/>
            <person name="Thomas B.C."/>
            <person name="Malmstrom R."/>
            <person name="Stieglmeier M."/>
            <person name="Klingl A."/>
            <person name="Woyke T."/>
            <person name="Ryan C.M."/>
            <person name="Banfield J.F."/>
        </authorList>
    </citation>
    <scope>NUCLEOTIDE SEQUENCE [LARGE SCALE GENOMIC DNA]</scope>
    <source>
        <strain evidence="3">CG17_big_fil_post_rev_8_21_14_2_50_48_46</strain>
    </source>
</reference>
<evidence type="ECO:0000313" key="3">
    <source>
        <dbReference type="EMBL" id="PIW16973.1"/>
    </source>
</evidence>
<dbReference type="InterPro" id="IPR001663">
    <property type="entry name" value="Rng_hydr_dOase-A"/>
</dbReference>
<evidence type="ECO:0000256" key="1">
    <source>
        <dbReference type="ARBA" id="ARBA00001962"/>
    </source>
</evidence>
<dbReference type="InterPro" id="IPR015879">
    <property type="entry name" value="Ring_hydroxy_dOase_asu_C_dom"/>
</dbReference>
<comment type="caution">
    <text evidence="3">The sequence shown here is derived from an EMBL/GenBank/DDBJ whole genome shotgun (WGS) entry which is preliminary data.</text>
</comment>
<dbReference type="SUPFAM" id="SSF50022">
    <property type="entry name" value="ISP domain"/>
    <property type="match status" value="1"/>
</dbReference>
<dbReference type="EMBL" id="PFFQ01000032">
    <property type="protein sequence ID" value="PIW16973.1"/>
    <property type="molecule type" value="Genomic_DNA"/>
</dbReference>
<feature type="domain" description="Aromatic-ring-hydroxylating dioxygenase alpha subunit C-terminal" evidence="2">
    <location>
        <begin position="178"/>
        <end position="399"/>
    </location>
</feature>
<dbReference type="GO" id="GO:0051537">
    <property type="term" value="F:2 iron, 2 sulfur cluster binding"/>
    <property type="evidence" value="ECO:0007669"/>
    <property type="project" value="InterPro"/>
</dbReference>
<protein>
    <recommendedName>
        <fullName evidence="2">Aromatic-ring-hydroxylating dioxygenase alpha subunit C-terminal domain-containing protein</fullName>
    </recommendedName>
</protein>
<organism evidence="3 4">
    <name type="scientific">bacterium (Candidatus Blackallbacteria) CG17_big_fil_post_rev_8_21_14_2_50_48_46</name>
    <dbReference type="NCBI Taxonomy" id="2014261"/>
    <lineage>
        <taxon>Bacteria</taxon>
        <taxon>Candidatus Blackallbacteria</taxon>
    </lineage>
</organism>
<dbReference type="PANTHER" id="PTHR43756">
    <property type="entry name" value="CHOLINE MONOOXYGENASE, CHLOROPLASTIC"/>
    <property type="match status" value="1"/>
</dbReference>
<comment type="cofactor">
    <cofactor evidence="1">
        <name>Fe cation</name>
        <dbReference type="ChEBI" id="CHEBI:24875"/>
    </cofactor>
</comment>
<dbReference type="Gene3D" id="3.90.380.10">
    <property type="entry name" value="Naphthalene 1,2-dioxygenase Alpha Subunit, Chain A, domain 1"/>
    <property type="match status" value="1"/>
</dbReference>
<dbReference type="Pfam" id="PF00848">
    <property type="entry name" value="Ring_hydroxyl_A"/>
    <property type="match status" value="1"/>
</dbReference>
<evidence type="ECO:0000259" key="2">
    <source>
        <dbReference type="Pfam" id="PF00848"/>
    </source>
</evidence>
<gene>
    <name evidence="3" type="ORF">COW36_10905</name>
</gene>
<sequence length="402" mass="45826">MQLPSPLLERPSPQLIFSSESLGLESKLFDRAPLYLGPAQHGGAGFLRVPPWASHCYLSASPQSPQAQVLSNLCLHWQADILNSPHPDGFLPFSKSIRCKSHNAVYAAEAGKLLNPQLFHQTCDHHLPEIQHLEWQGYLFSLPQWQGLNSSFDLKRELERVQQETGDLFSSQGYRLIKTISMEQAGHWALFMINYLDLMHVDPAHAETLAQLCSCDWVQSYPGLEFTQNLQAPERWSTVQQVGWKKTWGEGDGSGWNDPDNPLRGKAAFQTWGKIYREIKGDPPLGSVWATVFPQLMFEWYPGVIVMSQVFPHAKDPTRCQVYHDFYYDEDLLAHPDFIAVQQVAFHTTGDEDEEMVGSMSRNLYRLSRQGWDQNTGFVHPQLEDCSPMFYARLAEVYQALK</sequence>
<accession>A0A2M7G4V7</accession>
<evidence type="ECO:0000313" key="4">
    <source>
        <dbReference type="Proteomes" id="UP000231019"/>
    </source>
</evidence>